<evidence type="ECO:0000259" key="3">
    <source>
        <dbReference type="Pfam" id="PF08585"/>
    </source>
</evidence>
<evidence type="ECO:0000313" key="4">
    <source>
        <dbReference type="EMBL" id="GAX80065.1"/>
    </source>
</evidence>
<accession>A0A250XAD6</accession>
<name>A0A250XAD6_9CHLO</name>
<dbReference type="PANTHER" id="PTHR14790:SF15">
    <property type="entry name" value="RECQ-MEDIATED GENOME INSTABILITY PROTEIN 1"/>
    <property type="match status" value="1"/>
</dbReference>
<evidence type="ECO:0000313" key="5">
    <source>
        <dbReference type="Proteomes" id="UP000232323"/>
    </source>
</evidence>
<dbReference type="InterPro" id="IPR042470">
    <property type="entry name" value="RMI1_N_C_sf"/>
</dbReference>
<dbReference type="Gene3D" id="2.40.50.770">
    <property type="entry name" value="RecQ-mediated genome instability protein Rmi1, C-terminal domain"/>
    <property type="match status" value="1"/>
</dbReference>
<dbReference type="GO" id="GO:0000724">
    <property type="term" value="P:double-strand break repair via homologous recombination"/>
    <property type="evidence" value="ECO:0007669"/>
    <property type="project" value="TreeGrafter"/>
</dbReference>
<dbReference type="PANTHER" id="PTHR14790">
    <property type="entry name" value="RECQ-MEDIATED GENOME INSTABILITY PROTEIN 1 RMI1"/>
    <property type="match status" value="1"/>
</dbReference>
<evidence type="ECO:0000256" key="2">
    <source>
        <dbReference type="ARBA" id="ARBA00018987"/>
    </source>
</evidence>
<dbReference type="GO" id="GO:0000712">
    <property type="term" value="P:resolution of meiotic recombination intermediates"/>
    <property type="evidence" value="ECO:0007669"/>
    <property type="project" value="TreeGrafter"/>
</dbReference>
<protein>
    <recommendedName>
        <fullName evidence="2">RecQ-mediated genome instability protein 1</fullName>
    </recommendedName>
</protein>
<comment type="caution">
    <text evidence="4">The sequence shown here is derived from an EMBL/GenBank/DDBJ whole genome shotgun (WGS) entry which is preliminary data.</text>
</comment>
<dbReference type="OrthoDB" id="434939at2759"/>
<dbReference type="GO" id="GO:0031422">
    <property type="term" value="C:RecQ family helicase-topoisomerase III complex"/>
    <property type="evidence" value="ECO:0007669"/>
    <property type="project" value="TreeGrafter"/>
</dbReference>
<dbReference type="AlphaFoldDB" id="A0A250XAD6"/>
<feature type="domain" description="RecQ mediated genome instability protein 1 OB-fold" evidence="3">
    <location>
        <begin position="25"/>
        <end position="102"/>
    </location>
</feature>
<dbReference type="EMBL" id="BEGY01000048">
    <property type="protein sequence ID" value="GAX80065.1"/>
    <property type="molecule type" value="Genomic_DNA"/>
</dbReference>
<dbReference type="Proteomes" id="UP000232323">
    <property type="component" value="Unassembled WGS sequence"/>
</dbReference>
<sequence length="173" mass="18747">MVLQVTSIRDASMPIFRDLAAASSTVLCQRQLLLQLTDGITCCKAVEYGHVEALSEDLPPGTKVRVRGSTRVRTGLLLLDSRCIEVLGGHVPVLEEAWQVQRLYGGIDRTRTAMAGDEAEGEMAPPFRHFHPDSSISPSPPPSLLMITTLQKGADVLADGNSSVDTRLMAIHQ</sequence>
<dbReference type="GO" id="GO:0016604">
    <property type="term" value="C:nuclear body"/>
    <property type="evidence" value="ECO:0007669"/>
    <property type="project" value="TreeGrafter"/>
</dbReference>
<reference evidence="4 5" key="1">
    <citation type="submission" date="2017-08" db="EMBL/GenBank/DDBJ databases">
        <title>Acidophilic green algal genome provides insights into adaptation to an acidic environment.</title>
        <authorList>
            <person name="Hirooka S."/>
            <person name="Hirose Y."/>
            <person name="Kanesaki Y."/>
            <person name="Higuchi S."/>
            <person name="Fujiwara T."/>
            <person name="Onuma R."/>
            <person name="Era A."/>
            <person name="Ohbayashi R."/>
            <person name="Uzuka A."/>
            <person name="Nozaki H."/>
            <person name="Yoshikawa H."/>
            <person name="Miyagishima S.Y."/>
        </authorList>
    </citation>
    <scope>NUCLEOTIDE SEQUENCE [LARGE SCALE GENOMIC DNA]</scope>
    <source>
        <strain evidence="4 5">NIES-2499</strain>
    </source>
</reference>
<evidence type="ECO:0000256" key="1">
    <source>
        <dbReference type="ARBA" id="ARBA00006395"/>
    </source>
</evidence>
<dbReference type="Pfam" id="PF08585">
    <property type="entry name" value="RMI1_N_C"/>
    <property type="match status" value="1"/>
</dbReference>
<proteinExistence type="inferred from homology"/>
<dbReference type="STRING" id="1157962.A0A250XAD6"/>
<keyword evidence="5" id="KW-1185">Reference proteome</keyword>
<gene>
    <name evidence="4" type="ORF">CEUSTIGMA_g7503.t1</name>
</gene>
<comment type="similarity">
    <text evidence="1">Belongs to the RMI1 family.</text>
</comment>
<organism evidence="4 5">
    <name type="scientific">Chlamydomonas eustigma</name>
    <dbReference type="NCBI Taxonomy" id="1157962"/>
    <lineage>
        <taxon>Eukaryota</taxon>
        <taxon>Viridiplantae</taxon>
        <taxon>Chlorophyta</taxon>
        <taxon>core chlorophytes</taxon>
        <taxon>Chlorophyceae</taxon>
        <taxon>CS clade</taxon>
        <taxon>Chlamydomonadales</taxon>
        <taxon>Chlamydomonadaceae</taxon>
        <taxon>Chlamydomonas</taxon>
    </lineage>
</organism>
<dbReference type="InterPro" id="IPR013894">
    <property type="entry name" value="RMI1_OB"/>
</dbReference>